<dbReference type="EMBL" id="JAVDVX010000006">
    <property type="protein sequence ID" value="MDR7091422.1"/>
    <property type="molecule type" value="Genomic_DNA"/>
</dbReference>
<dbReference type="SUPFAM" id="SSF56059">
    <property type="entry name" value="Glutathione synthetase ATP-binding domain-like"/>
    <property type="match status" value="1"/>
</dbReference>
<dbReference type="Proteomes" id="UP001253595">
    <property type="component" value="Unassembled WGS sequence"/>
</dbReference>
<keyword evidence="4" id="KW-1185">Reference proteome</keyword>
<name>A0ABU1V1U1_9GAMM</name>
<evidence type="ECO:0000313" key="3">
    <source>
        <dbReference type="EMBL" id="MDR7091422.1"/>
    </source>
</evidence>
<dbReference type="Gene3D" id="3.30.470.20">
    <property type="entry name" value="ATP-grasp fold, B domain"/>
    <property type="match status" value="1"/>
</dbReference>
<sequence length="413" mass="46431">MSMPLAIVFNHIGDSQGGGLQINLSTLAVVRSLGRRGIKIILVTTNKRDGIIGSRYVAGVEFCPYIHEPVELMHGFFNALAERYPGNNVLIPCVDECAWYVGKYYRQLAKYFLIPAPDTYAIGKINNKRFQYETAQSLGIPIPETYFPQDLTEVETLAHSIGNYPYVIKPNVSFEWKLQSAKSGARGKKGIRVDSAQELLNVARAIFLPGTEFMIQEIIGGRDHRLVTFLGFFSADHQLVSWFIRKKIRQCPIDFGYCTMTESCHNPIVLDQSRRLLSAINYYGVAGVEWKLDPATETYKLIEINGRPVNTTGCAIAAGVDLPAMAYFYAIGQPLPPVTDWQDGERWAWLSMDFWAARELAGIGQSSLLTWLKEALSIKADAVFARDDFLLSLRYYAHFIATLITAKFKKLMK</sequence>
<evidence type="ECO:0000313" key="4">
    <source>
        <dbReference type="Proteomes" id="UP001253595"/>
    </source>
</evidence>
<reference evidence="3 4" key="1">
    <citation type="submission" date="2023-07" db="EMBL/GenBank/DDBJ databases">
        <title>Sorghum-associated microbial communities from plants grown in Nebraska, USA.</title>
        <authorList>
            <person name="Schachtman D."/>
        </authorList>
    </citation>
    <scope>NUCLEOTIDE SEQUENCE [LARGE SCALE GENOMIC DNA]</scope>
    <source>
        <strain evidence="3 4">BE190</strain>
    </source>
</reference>
<protein>
    <submittedName>
        <fullName evidence="3">ATP-grasp superfamily ATP-dependent carboligase</fullName>
    </submittedName>
</protein>
<evidence type="ECO:0000259" key="2">
    <source>
        <dbReference type="PROSITE" id="PS50975"/>
    </source>
</evidence>
<dbReference type="InterPro" id="IPR011761">
    <property type="entry name" value="ATP-grasp"/>
</dbReference>
<feature type="domain" description="ATP-grasp" evidence="2">
    <location>
        <begin position="132"/>
        <end position="331"/>
    </location>
</feature>
<dbReference type="PROSITE" id="PS50975">
    <property type="entry name" value="ATP_GRASP"/>
    <property type="match status" value="1"/>
</dbReference>
<dbReference type="RefSeq" id="WP_310074705.1">
    <property type="nucleotide sequence ID" value="NZ_JAVDVX010000006.1"/>
</dbReference>
<accession>A0ABU1V1U1</accession>
<proteinExistence type="predicted"/>
<keyword evidence="1" id="KW-0547">Nucleotide-binding</keyword>
<gene>
    <name evidence="3" type="ORF">J2X05_003457</name>
</gene>
<keyword evidence="1" id="KW-0067">ATP-binding</keyword>
<organism evidence="3 4">
    <name type="scientific">Cellvibrio fibrivorans</name>
    <dbReference type="NCBI Taxonomy" id="126350"/>
    <lineage>
        <taxon>Bacteria</taxon>
        <taxon>Pseudomonadati</taxon>
        <taxon>Pseudomonadota</taxon>
        <taxon>Gammaproteobacteria</taxon>
        <taxon>Cellvibrionales</taxon>
        <taxon>Cellvibrionaceae</taxon>
        <taxon>Cellvibrio</taxon>
    </lineage>
</organism>
<evidence type="ECO:0000256" key="1">
    <source>
        <dbReference type="PROSITE-ProRule" id="PRU00409"/>
    </source>
</evidence>
<comment type="caution">
    <text evidence="3">The sequence shown here is derived from an EMBL/GenBank/DDBJ whole genome shotgun (WGS) entry which is preliminary data.</text>
</comment>